<dbReference type="SUPFAM" id="SSF53850">
    <property type="entry name" value="Periplasmic binding protein-like II"/>
    <property type="match status" value="1"/>
</dbReference>
<evidence type="ECO:0000313" key="2">
    <source>
        <dbReference type="Proteomes" id="UP000198870"/>
    </source>
</evidence>
<gene>
    <name evidence="1" type="ORF">SAMN05216233_11312</name>
</gene>
<organism evidence="1 2">
    <name type="scientific">Desulfoluna spongiiphila</name>
    <dbReference type="NCBI Taxonomy" id="419481"/>
    <lineage>
        <taxon>Bacteria</taxon>
        <taxon>Pseudomonadati</taxon>
        <taxon>Thermodesulfobacteriota</taxon>
        <taxon>Desulfobacteria</taxon>
        <taxon>Desulfobacterales</taxon>
        <taxon>Desulfolunaceae</taxon>
        <taxon>Desulfoluna</taxon>
    </lineage>
</organism>
<evidence type="ECO:0000313" key="1">
    <source>
        <dbReference type="EMBL" id="SCY60070.1"/>
    </source>
</evidence>
<proteinExistence type="predicted"/>
<dbReference type="STRING" id="419481.SAMN05216233_11312"/>
<accession>A0A1G5H9P5</accession>
<protein>
    <submittedName>
        <fullName evidence="1">Polar amino acid transport system substrate-binding protein</fullName>
    </submittedName>
</protein>
<dbReference type="AlphaFoldDB" id="A0A1G5H9P5"/>
<name>A0A1G5H9P5_9BACT</name>
<dbReference type="Gene3D" id="3.40.190.10">
    <property type="entry name" value="Periplasmic binding protein-like II"/>
    <property type="match status" value="2"/>
</dbReference>
<reference evidence="1 2" key="1">
    <citation type="submission" date="2016-10" db="EMBL/GenBank/DDBJ databases">
        <authorList>
            <person name="de Groot N.N."/>
        </authorList>
    </citation>
    <scope>NUCLEOTIDE SEQUENCE [LARGE SCALE GENOMIC DNA]</scope>
    <source>
        <strain evidence="1 2">AA1</strain>
    </source>
</reference>
<keyword evidence="2" id="KW-1185">Reference proteome</keyword>
<dbReference type="Proteomes" id="UP000198870">
    <property type="component" value="Unassembled WGS sequence"/>
</dbReference>
<sequence>MQGGWKAHRHGTTSMNAAGADLMRRWCLYFAAASILWLTAWHDAMAETEVVVFCIDNYPPYSYEVNGRAEGIYPAIFRRAFSRMDGYRVTLLSIPWKRGLHYLKRGEGFAIAPVYYKPELRPYIWPYSIPVLRQEEVLLCRERVLAVRNGHRWPEGFYGLTIGKNAGYATGGTVFNEAVARGDIFLSEAKSNRINLMKLGLGRTDCYLNDGLSISWELDQLRNEGLLDEGGQHASLGEPISIHEEWGHLGVTRMDFGRYHFKTDFLAQLNGILAAMQAKGEIRDIVEGIMGAPCHKGP</sequence>
<dbReference type="EMBL" id="FMUX01000013">
    <property type="protein sequence ID" value="SCY60070.1"/>
    <property type="molecule type" value="Genomic_DNA"/>
</dbReference>